<dbReference type="InterPro" id="IPR036116">
    <property type="entry name" value="FN3_sf"/>
</dbReference>
<evidence type="ECO:0000256" key="1">
    <source>
        <dbReference type="ARBA" id="ARBA00004370"/>
    </source>
</evidence>
<evidence type="ECO:0000256" key="3">
    <source>
        <dbReference type="ARBA" id="ARBA00023136"/>
    </source>
</evidence>
<organism evidence="9 10">
    <name type="scientific">Lepeophtheirus salmonis</name>
    <name type="common">Salmon louse</name>
    <name type="synonym">Caligus salmonis</name>
    <dbReference type="NCBI Taxonomy" id="72036"/>
    <lineage>
        <taxon>Eukaryota</taxon>
        <taxon>Metazoa</taxon>
        <taxon>Ecdysozoa</taxon>
        <taxon>Arthropoda</taxon>
        <taxon>Crustacea</taxon>
        <taxon>Multicrustacea</taxon>
        <taxon>Hexanauplia</taxon>
        <taxon>Copepoda</taxon>
        <taxon>Siphonostomatoida</taxon>
        <taxon>Caligidae</taxon>
        <taxon>Lepeophtheirus</taxon>
    </lineage>
</organism>
<dbReference type="Proteomes" id="UP000675881">
    <property type="component" value="Chromosome 6"/>
</dbReference>
<dbReference type="Pfam" id="PF13927">
    <property type="entry name" value="Ig_3"/>
    <property type="match status" value="1"/>
</dbReference>
<dbReference type="PANTHER" id="PTHR44170">
    <property type="entry name" value="PROTEIN SIDEKICK"/>
    <property type="match status" value="1"/>
</dbReference>
<dbReference type="PROSITE" id="PS50853">
    <property type="entry name" value="FN3"/>
    <property type="match status" value="4"/>
</dbReference>
<feature type="region of interest" description="Disordered" evidence="7">
    <location>
        <begin position="1045"/>
        <end position="1064"/>
    </location>
</feature>
<keyword evidence="3 8" id="KW-0472">Membrane</keyword>
<dbReference type="SMART" id="SM00408">
    <property type="entry name" value="IGc2"/>
    <property type="match status" value="3"/>
</dbReference>
<dbReference type="PANTHER" id="PTHR44170:SF54">
    <property type="entry name" value="FI24025P1"/>
    <property type="match status" value="1"/>
</dbReference>
<evidence type="ECO:0000256" key="4">
    <source>
        <dbReference type="ARBA" id="ARBA00023157"/>
    </source>
</evidence>
<evidence type="ECO:0000256" key="8">
    <source>
        <dbReference type="SAM" id="Phobius"/>
    </source>
</evidence>
<dbReference type="SMART" id="SM00060">
    <property type="entry name" value="FN3"/>
    <property type="match status" value="6"/>
</dbReference>
<sequence length="1239" mass="136615">MNYGSNHVFPEFEFTKEPSDIFMKENESGLLLCSASTTSTASPVEYKWKRNGHYLQYPDFNGRRRLLSNGSLHFSWIYNSLTDPRDEGIYQCVADVKGLGKIVSKTAVLIVKDPPSFELEPSDLQVFLGQTAAFQCLLETPDNSEDELSSDNIQWLKDDQPLILNHRISIKPSGMLEIINVEPSDRAKYSCVYGEELKSRSGKLTIDLDSASSLVNSTTLILDCAANGVPQPEITWLKDGASLDMSHLDSRLTKLAENTEDSQDVTAIVEVHSAPEFVVRPSNQMCSAKGDITFECKVQSFPPAKVQWYKNGELIVTSDYFQIVDGSNLRILGLLDSDAGMYQCMATNSVGNVQSSAQLKVISNVVSPSLSSVSSSLDSSPSNDDQGSFIFLDTPSAPIDFHVAIAATRFITLTWSSPLNPEGTILGYTVYYKEKGSERERVMNSTRGELSEVNIQGLTPGTSYEFRVLAFNENGRGEYSEMITVSTQDDIDVPGPVRNLRCRPTASFSILVAWDTPSTDTGFITQYKVCHRQGEYGFERSTIVKKMKYHLTDLREYTDYTFWVSASNANGEGVHSEEIKCMTYSDIPADPPTNVTLEAASSRSILLRWEPPPKESQNGIISGYKLRYKKKGRGKSEIFTTDATMTVNGTGPSTPWLSISTFDSDRDESIVPNQPSSIRVRAMDDEIAITWTPPKDSQILVRGYRMGWGKGVPDEYIHVVDEKQRFFRITDLKPNSEYVISLRAYNNIGDGRPIYETVRTQEEYEEEVLTPLLPPPVGLHTIVLSSYSIVLTWVDSSLPKNQVVSDYRYYIVRYAPVNKSPIKYQYRNSTDLNCMIDDLRANADLVAMNKTLEAEPSSAPRDLIIDSVGDGTVELSWIAPKYPNGRINGYIIQYTKNRKAAEIEWYVEAVVGAETEATLNGLDMDAKYFFKMSARNNKGYGPTSQVQMKNVSPMILYAIFGVGAGIIIVLIIGGTLLVRSKITASIPNENPREKLNPPPPDLWIGHDQLELKAIDGDETGETTLGRSTPDYRSASSMDRSRFNGPFSAVVSSQTNGSCNGSGTYIRSQYSLDPPSLRSNNPVMSLESPDDLPPPGYDPSLSSSSIDGSSTANQSGSGAIISQLPPMYLSSAMSTTSIFELPRLIHRINQRIHCVQLLPSPFKRPLIGSLNMGGLLKLGSISSESPSSCSSSSTGASSSSNQNSNSQYSTGHLPAIADVRSPDVLHPQNGPCDCLSHPIR</sequence>
<gene>
    <name evidence="9" type="ORF">LSAA_11280</name>
</gene>
<dbReference type="PRINTS" id="PR00014">
    <property type="entry name" value="FNTYPEIII"/>
</dbReference>
<dbReference type="SUPFAM" id="SSF49265">
    <property type="entry name" value="Fibronectin type III"/>
    <property type="match status" value="4"/>
</dbReference>
<dbReference type="PROSITE" id="PS50835">
    <property type="entry name" value="IG_LIKE"/>
    <property type="match status" value="3"/>
</dbReference>
<dbReference type="Pfam" id="PF07679">
    <property type="entry name" value="I-set"/>
    <property type="match status" value="1"/>
</dbReference>
<dbReference type="SMART" id="SM00409">
    <property type="entry name" value="IG"/>
    <property type="match status" value="3"/>
</dbReference>
<feature type="region of interest" description="Disordered" evidence="7">
    <location>
        <begin position="1069"/>
        <end position="1116"/>
    </location>
</feature>
<keyword evidence="6" id="KW-0393">Immunoglobulin domain</keyword>
<dbReference type="InterPro" id="IPR003598">
    <property type="entry name" value="Ig_sub2"/>
</dbReference>
<dbReference type="InterPro" id="IPR013783">
    <property type="entry name" value="Ig-like_fold"/>
</dbReference>
<keyword evidence="4" id="KW-1015">Disulfide bond</keyword>
<dbReference type="InterPro" id="IPR036179">
    <property type="entry name" value="Ig-like_dom_sf"/>
</dbReference>
<evidence type="ECO:0000256" key="2">
    <source>
        <dbReference type="ARBA" id="ARBA00022737"/>
    </source>
</evidence>
<dbReference type="Gene3D" id="2.60.40.10">
    <property type="entry name" value="Immunoglobulins"/>
    <property type="match status" value="10"/>
</dbReference>
<dbReference type="AlphaFoldDB" id="A0A7R8HAY8"/>
<feature type="compositionally biased region" description="Low complexity" evidence="7">
    <location>
        <begin position="1097"/>
        <end position="1109"/>
    </location>
</feature>
<feature type="compositionally biased region" description="Low complexity" evidence="7">
    <location>
        <begin position="1186"/>
        <end position="1208"/>
    </location>
</feature>
<dbReference type="EMBL" id="HG994585">
    <property type="protein sequence ID" value="CAF2978040.1"/>
    <property type="molecule type" value="Genomic_DNA"/>
</dbReference>
<feature type="compositionally biased region" description="Polar residues" evidence="7">
    <location>
        <begin position="1049"/>
        <end position="1064"/>
    </location>
</feature>
<evidence type="ECO:0000313" key="10">
    <source>
        <dbReference type="Proteomes" id="UP000675881"/>
    </source>
</evidence>
<feature type="region of interest" description="Disordered" evidence="7">
    <location>
        <begin position="1186"/>
        <end position="1212"/>
    </location>
</feature>
<accession>A0A7R8HAY8</accession>
<dbReference type="GO" id="GO:0098609">
    <property type="term" value="P:cell-cell adhesion"/>
    <property type="evidence" value="ECO:0007669"/>
    <property type="project" value="TreeGrafter"/>
</dbReference>
<feature type="region of interest" description="Disordered" evidence="7">
    <location>
        <begin position="1016"/>
        <end position="1039"/>
    </location>
</feature>
<comment type="subcellular location">
    <subcellularLocation>
        <location evidence="1">Membrane</location>
    </subcellularLocation>
</comment>
<keyword evidence="8" id="KW-1133">Transmembrane helix</keyword>
<dbReference type="Pfam" id="PF00041">
    <property type="entry name" value="fn3"/>
    <property type="match status" value="5"/>
</dbReference>
<keyword evidence="5" id="KW-0325">Glycoprotein</keyword>
<keyword evidence="2" id="KW-0677">Repeat</keyword>
<keyword evidence="10" id="KW-1185">Reference proteome</keyword>
<name>A0A7R8HAY8_LEPSM</name>
<evidence type="ECO:0000256" key="7">
    <source>
        <dbReference type="SAM" id="MobiDB-lite"/>
    </source>
</evidence>
<feature type="compositionally biased region" description="Polar residues" evidence="7">
    <location>
        <begin position="1069"/>
        <end position="1082"/>
    </location>
</feature>
<evidence type="ECO:0000256" key="6">
    <source>
        <dbReference type="ARBA" id="ARBA00023319"/>
    </source>
</evidence>
<reference evidence="9" key="1">
    <citation type="submission" date="2021-02" db="EMBL/GenBank/DDBJ databases">
        <authorList>
            <person name="Bekaert M."/>
        </authorList>
    </citation>
    <scope>NUCLEOTIDE SEQUENCE</scope>
    <source>
        <strain evidence="9">IoA-00</strain>
    </source>
</reference>
<dbReference type="InterPro" id="IPR003599">
    <property type="entry name" value="Ig_sub"/>
</dbReference>
<dbReference type="GO" id="GO:0030154">
    <property type="term" value="P:cell differentiation"/>
    <property type="evidence" value="ECO:0007669"/>
    <property type="project" value="UniProtKB-ARBA"/>
</dbReference>
<evidence type="ECO:0000256" key="5">
    <source>
        <dbReference type="ARBA" id="ARBA00023180"/>
    </source>
</evidence>
<keyword evidence="8" id="KW-0812">Transmembrane</keyword>
<feature type="transmembrane region" description="Helical" evidence="8">
    <location>
        <begin position="954"/>
        <end position="978"/>
    </location>
</feature>
<dbReference type="InterPro" id="IPR007110">
    <property type="entry name" value="Ig-like_dom"/>
</dbReference>
<dbReference type="SUPFAM" id="SSF48726">
    <property type="entry name" value="Immunoglobulin"/>
    <property type="match status" value="4"/>
</dbReference>
<protein>
    <submittedName>
        <fullName evidence="9">NEO1</fullName>
    </submittedName>
</protein>
<evidence type="ECO:0000313" key="9">
    <source>
        <dbReference type="EMBL" id="CAF2978040.1"/>
    </source>
</evidence>
<dbReference type="OrthoDB" id="114660at2759"/>
<dbReference type="GO" id="GO:0009653">
    <property type="term" value="P:anatomical structure morphogenesis"/>
    <property type="evidence" value="ECO:0007669"/>
    <property type="project" value="UniProtKB-ARBA"/>
</dbReference>
<proteinExistence type="predicted"/>
<dbReference type="FunFam" id="2.60.40.10:FF:000004">
    <property type="entry name" value="DCC isoform 1"/>
    <property type="match status" value="1"/>
</dbReference>
<dbReference type="CDD" id="cd00063">
    <property type="entry name" value="FN3"/>
    <property type="match status" value="5"/>
</dbReference>
<dbReference type="InterPro" id="IPR013098">
    <property type="entry name" value="Ig_I-set"/>
</dbReference>
<dbReference type="GO" id="GO:0016020">
    <property type="term" value="C:membrane"/>
    <property type="evidence" value="ECO:0007669"/>
    <property type="project" value="UniProtKB-SubCell"/>
</dbReference>
<dbReference type="InterPro" id="IPR003961">
    <property type="entry name" value="FN3_dom"/>
</dbReference>